<keyword evidence="5 6" id="KW-0472">Membrane</keyword>
<evidence type="ECO:0000259" key="7">
    <source>
        <dbReference type="Pfam" id="PF02687"/>
    </source>
</evidence>
<keyword evidence="3 6" id="KW-0812">Transmembrane</keyword>
<keyword evidence="10" id="KW-1185">Reference proteome</keyword>
<dbReference type="GO" id="GO:0022857">
    <property type="term" value="F:transmembrane transporter activity"/>
    <property type="evidence" value="ECO:0007669"/>
    <property type="project" value="TreeGrafter"/>
</dbReference>
<evidence type="ECO:0000256" key="1">
    <source>
        <dbReference type="ARBA" id="ARBA00004651"/>
    </source>
</evidence>
<feature type="transmembrane region" description="Helical" evidence="6">
    <location>
        <begin position="21"/>
        <end position="41"/>
    </location>
</feature>
<accession>A0A512BB58</accession>
<evidence type="ECO:0000259" key="8">
    <source>
        <dbReference type="Pfam" id="PF12704"/>
    </source>
</evidence>
<dbReference type="InterPro" id="IPR025857">
    <property type="entry name" value="MacB_PCD"/>
</dbReference>
<dbReference type="Pfam" id="PF12704">
    <property type="entry name" value="MacB_PCD"/>
    <property type="match status" value="2"/>
</dbReference>
<dbReference type="PANTHER" id="PTHR30572:SF18">
    <property type="entry name" value="ABC-TYPE MACROLIDE FAMILY EXPORT SYSTEM PERMEASE COMPONENT 2"/>
    <property type="match status" value="1"/>
</dbReference>
<sequence length="794" mass="87289">MLKNYLKIAIRNLAKHKLFSFINIFGLALSMSVCMMVLINLKDQISYDKFHPNTDRTYRVITELTNKEGSSYRFASSPLPLANSLTTDYNFIEKTVRLYSAGGDKASTGTKELSINGAFTEPTFFDVFGFTLKEGNEKTALSAPNSVVLSKTTAEKFFGNANPVGQTIKLAKLGDFQVTGVLEIPTGKSHIDFEAYMSLSSVPALEKSGKLTPAIDKWDAQIHAYTYLQLKDGANKKQLDKALSQVTAGLIKTTKLQGKENIAFEAQRFNKIILGEELMNAFGNVGSMEKTLGPLLIGFIILLSACFNYTNLSIARSLNRGKEVGIRKVAGAFRYQVFYQFILESVLIAFLSLGLAWIILHLLQQYAPFMGEMAPSGLALNNGIYGWFVVFAIFTGLLAGSLPAWVLSSFKPVEVLKNLSNIKLFGGNGFRKGLIVVQFTLALVTTIFTSISSQQFSFIANADPGYNRDNLLVVPTDGADPKILSAEIERVSGVQNVTATSATFGRNSSGHIPVKLQPGAQAIEANYYDVDRNFTEVMDLKIVAGENLPENTSTNEKYVLLNETATRTLNFKTPADAVGKMIWLTDTTQVQVAGVLKDFHFQTLAVQLTPLVVRNRPNNFNFLLVKTNDANSTIVSRIEQVWKKNALQPFESSWLKEEQIERQGAKDTVSTLGFLAFMTITIACLGLLGMVIYNTETRRKEIGIRKVMGASVSTIISLLSKSFLKLVIIAGLIAMPIAYVLGFIFTHIFANRIDIGLGSLIFSFLGLLALVLITISSQIFKVATANPVESLRTE</sequence>
<feature type="transmembrane region" description="Helical" evidence="6">
    <location>
        <begin position="429"/>
        <end position="451"/>
    </location>
</feature>
<evidence type="ECO:0000256" key="5">
    <source>
        <dbReference type="ARBA" id="ARBA00023136"/>
    </source>
</evidence>
<feature type="transmembrane region" description="Helical" evidence="6">
    <location>
        <begin position="384"/>
        <end position="408"/>
    </location>
</feature>
<evidence type="ECO:0000256" key="3">
    <source>
        <dbReference type="ARBA" id="ARBA00022692"/>
    </source>
</evidence>
<protein>
    <submittedName>
        <fullName evidence="9">ABC transporter permease</fullName>
    </submittedName>
</protein>
<dbReference type="PANTHER" id="PTHR30572">
    <property type="entry name" value="MEMBRANE COMPONENT OF TRANSPORTER-RELATED"/>
    <property type="match status" value="1"/>
</dbReference>
<keyword evidence="2" id="KW-1003">Cell membrane</keyword>
<proteinExistence type="predicted"/>
<gene>
    <name evidence="9" type="ORF">SAE01_17050</name>
</gene>
<comment type="caution">
    <text evidence="9">The sequence shown here is derived from an EMBL/GenBank/DDBJ whole genome shotgun (WGS) entry which is preliminary data.</text>
</comment>
<keyword evidence="4 6" id="KW-1133">Transmembrane helix</keyword>
<feature type="domain" description="ABC3 transporter permease C-terminal" evidence="7">
    <location>
        <begin position="296"/>
        <end position="409"/>
    </location>
</feature>
<evidence type="ECO:0000256" key="2">
    <source>
        <dbReference type="ARBA" id="ARBA00022475"/>
    </source>
</evidence>
<comment type="subcellular location">
    <subcellularLocation>
        <location evidence="1">Cell membrane</location>
        <topology evidence="1">Multi-pass membrane protein</topology>
    </subcellularLocation>
</comment>
<feature type="transmembrane region" description="Helical" evidence="6">
    <location>
        <begin position="672"/>
        <end position="693"/>
    </location>
</feature>
<feature type="domain" description="MacB-like periplasmic core" evidence="8">
    <location>
        <begin position="20"/>
        <end position="245"/>
    </location>
</feature>
<dbReference type="AlphaFoldDB" id="A0A512BB58"/>
<evidence type="ECO:0000313" key="9">
    <source>
        <dbReference type="EMBL" id="GEO09209.1"/>
    </source>
</evidence>
<dbReference type="InterPro" id="IPR050250">
    <property type="entry name" value="Macrolide_Exporter_MacB"/>
</dbReference>
<name>A0A512BB58_9BACT</name>
<reference evidence="9 10" key="1">
    <citation type="submission" date="2019-07" db="EMBL/GenBank/DDBJ databases">
        <title>Whole genome shotgun sequence of Segetibacter aerophilus NBRC 106135.</title>
        <authorList>
            <person name="Hosoyama A."/>
            <person name="Uohara A."/>
            <person name="Ohji S."/>
            <person name="Ichikawa N."/>
        </authorList>
    </citation>
    <scope>NUCLEOTIDE SEQUENCE [LARGE SCALE GENOMIC DNA]</scope>
    <source>
        <strain evidence="9 10">NBRC 106135</strain>
    </source>
</reference>
<evidence type="ECO:0000256" key="4">
    <source>
        <dbReference type="ARBA" id="ARBA00022989"/>
    </source>
</evidence>
<feature type="transmembrane region" description="Helical" evidence="6">
    <location>
        <begin position="337"/>
        <end position="364"/>
    </location>
</feature>
<dbReference type="Pfam" id="PF02687">
    <property type="entry name" value="FtsX"/>
    <property type="match status" value="2"/>
</dbReference>
<dbReference type="InterPro" id="IPR003838">
    <property type="entry name" value="ABC3_permease_C"/>
</dbReference>
<feature type="transmembrane region" description="Helical" evidence="6">
    <location>
        <begin position="726"/>
        <end position="749"/>
    </location>
</feature>
<feature type="domain" description="MacB-like periplasmic core" evidence="8">
    <location>
        <begin position="444"/>
        <end position="632"/>
    </location>
</feature>
<organism evidence="9 10">
    <name type="scientific">Segetibacter aerophilus</name>
    <dbReference type="NCBI Taxonomy" id="670293"/>
    <lineage>
        <taxon>Bacteria</taxon>
        <taxon>Pseudomonadati</taxon>
        <taxon>Bacteroidota</taxon>
        <taxon>Chitinophagia</taxon>
        <taxon>Chitinophagales</taxon>
        <taxon>Chitinophagaceae</taxon>
        <taxon>Segetibacter</taxon>
    </lineage>
</organism>
<feature type="transmembrane region" description="Helical" evidence="6">
    <location>
        <begin position="755"/>
        <end position="775"/>
    </location>
</feature>
<dbReference type="EMBL" id="BJYT01000005">
    <property type="protein sequence ID" value="GEO09209.1"/>
    <property type="molecule type" value="Genomic_DNA"/>
</dbReference>
<dbReference type="GO" id="GO:0005886">
    <property type="term" value="C:plasma membrane"/>
    <property type="evidence" value="ECO:0007669"/>
    <property type="project" value="UniProtKB-SubCell"/>
</dbReference>
<dbReference type="Proteomes" id="UP000321513">
    <property type="component" value="Unassembled WGS sequence"/>
</dbReference>
<feature type="transmembrane region" description="Helical" evidence="6">
    <location>
        <begin position="292"/>
        <end position="312"/>
    </location>
</feature>
<feature type="domain" description="ABC3 transporter permease C-terminal" evidence="7">
    <location>
        <begin position="674"/>
        <end position="787"/>
    </location>
</feature>
<evidence type="ECO:0000256" key="6">
    <source>
        <dbReference type="SAM" id="Phobius"/>
    </source>
</evidence>
<evidence type="ECO:0000313" key="10">
    <source>
        <dbReference type="Proteomes" id="UP000321513"/>
    </source>
</evidence>